<dbReference type="EMBL" id="JAPHEG010000004">
    <property type="protein sequence ID" value="MDF2953732.1"/>
    <property type="molecule type" value="Genomic_DNA"/>
</dbReference>
<protein>
    <recommendedName>
        <fullName evidence="2">CRISPR system Cms protein Csm4</fullName>
    </recommendedName>
</protein>
<evidence type="ECO:0000313" key="5">
    <source>
        <dbReference type="EMBL" id="MDF2953732.1"/>
    </source>
</evidence>
<dbReference type="GO" id="GO:0003723">
    <property type="term" value="F:RNA binding"/>
    <property type="evidence" value="ECO:0007669"/>
    <property type="project" value="UniProtKB-KW"/>
</dbReference>
<evidence type="ECO:0000313" key="6">
    <source>
        <dbReference type="Proteomes" id="UP001144110"/>
    </source>
</evidence>
<keyword evidence="4" id="KW-0051">Antiviral defense</keyword>
<comment type="caution">
    <text evidence="5">The sequence shown here is derived from an EMBL/GenBank/DDBJ whole genome shotgun (WGS) entry which is preliminary data.</text>
</comment>
<accession>A0AAE3P230</accession>
<keyword evidence="3" id="KW-0694">RNA-binding</keyword>
<proteinExistence type="inferred from homology"/>
<evidence type="ECO:0000256" key="4">
    <source>
        <dbReference type="ARBA" id="ARBA00023118"/>
    </source>
</evidence>
<evidence type="ECO:0000256" key="3">
    <source>
        <dbReference type="ARBA" id="ARBA00022884"/>
    </source>
</evidence>
<evidence type="ECO:0000256" key="2">
    <source>
        <dbReference type="ARBA" id="ARBA00016109"/>
    </source>
</evidence>
<dbReference type="NCBIfam" id="TIGR01903">
    <property type="entry name" value="cas5_csm4"/>
    <property type="match status" value="1"/>
</dbReference>
<comment type="similarity">
    <text evidence="1">Belongs to the CRISPR-associated Csm4 family.</text>
</comment>
<name>A0AAE3P230_9BACT</name>
<organism evidence="5 6">
    <name type="scientific">Candidatus Thermodesulfobacterium syntrophicum</name>
    <dbReference type="NCBI Taxonomy" id="3060442"/>
    <lineage>
        <taxon>Bacteria</taxon>
        <taxon>Pseudomonadati</taxon>
        <taxon>Thermodesulfobacteriota</taxon>
        <taxon>Thermodesulfobacteria</taxon>
        <taxon>Thermodesulfobacteriales</taxon>
        <taxon>Thermodesulfobacteriaceae</taxon>
        <taxon>Thermodesulfobacterium</taxon>
    </lineage>
</organism>
<dbReference type="InterPro" id="IPR005510">
    <property type="entry name" value="Csm4"/>
</dbReference>
<evidence type="ECO:0000256" key="1">
    <source>
        <dbReference type="ARBA" id="ARBA00005772"/>
    </source>
</evidence>
<sequence length="304" mass="34896">MKVYEIKIRPLTGFGIPIQGDTLFGHLCWQFYYDSKLLGKTLDYFLEIYTRKPFIIVSSAFPVVDGNVYLVRPALPIHYLTKLSEDEIVEKRKELKKLNYFKLSLPLSSLCEISYKRLEYIKEEEQVRCSIHRLLGTTAKAPFGPYAVKKIWYLTDLVIFIGIRENISIEGVLEALKRIGKFGYGRDASLGWGKFDVLEIKERDFYKNVKSFNAYYTLGLSLPESNEYEKIYFEPFVKFGKHGDKLSISKNPFKAPVLMANTGAIYIPKKPDRRTYLGKAIFGVSSVLETAVTQAYSLVIPVEV</sequence>
<reference evidence="5" key="1">
    <citation type="submission" date="2022-11" db="EMBL/GenBank/DDBJ databases">
        <title>Candidatus Alkanophaga archaea from heated hydrothermal vent sediment oxidize petroleum alkanes.</title>
        <authorList>
            <person name="Zehnle H."/>
            <person name="Laso-Perez R."/>
            <person name="Lipp J."/>
            <person name="Teske A."/>
            <person name="Wegener G."/>
        </authorList>
    </citation>
    <scope>NUCLEOTIDE SEQUENCE</scope>
    <source>
        <strain evidence="5">MCA70</strain>
    </source>
</reference>
<dbReference type="Proteomes" id="UP001144110">
    <property type="component" value="Unassembled WGS sequence"/>
</dbReference>
<dbReference type="AlphaFoldDB" id="A0AAE3P230"/>
<dbReference type="GO" id="GO:0051607">
    <property type="term" value="P:defense response to virus"/>
    <property type="evidence" value="ECO:0007669"/>
    <property type="project" value="UniProtKB-KW"/>
</dbReference>
<gene>
    <name evidence="5" type="ORF">OD816_000977</name>
</gene>